<dbReference type="SUPFAM" id="SSF51735">
    <property type="entry name" value="NAD(P)-binding Rossmann-fold domains"/>
    <property type="match status" value="1"/>
</dbReference>
<dbReference type="NCBIfam" id="TIGR00036">
    <property type="entry name" value="dapB"/>
    <property type="match status" value="1"/>
</dbReference>
<dbReference type="SUPFAM" id="SSF55347">
    <property type="entry name" value="Glyceraldehyde-3-phosphate dehydrogenase-like, C-terminal domain"/>
    <property type="match status" value="1"/>
</dbReference>
<comment type="caution">
    <text evidence="12">Lacks conserved residue(s) required for the propagation of feature annotation.</text>
</comment>
<proteinExistence type="inferred from homology"/>
<dbReference type="CDD" id="cd02274">
    <property type="entry name" value="DHDPR_N"/>
    <property type="match status" value="1"/>
</dbReference>
<dbReference type="Pfam" id="PF05173">
    <property type="entry name" value="DapB_C"/>
    <property type="match status" value="1"/>
</dbReference>
<keyword evidence="3 12" id="KW-0521">NADP</keyword>
<dbReference type="EC" id="1.17.1.8" evidence="9 12"/>
<dbReference type="HOGENOM" id="CLU_047479_1_0_12"/>
<feature type="active site" description="Proton donor" evidence="12">
    <location>
        <position position="145"/>
    </location>
</feature>
<gene>
    <name evidence="12" type="primary">dapB</name>
    <name evidence="15" type="ordered locus">SpiGrapes_0769</name>
</gene>
<feature type="binding site" evidence="12">
    <location>
        <begin position="106"/>
        <end position="109"/>
    </location>
    <ligand>
        <name>NAD(+)</name>
        <dbReference type="ChEBI" id="CHEBI:57540"/>
    </ligand>
</feature>
<dbReference type="EMBL" id="CP003155">
    <property type="protein sequence ID" value="AEV28604.1"/>
    <property type="molecule type" value="Genomic_DNA"/>
</dbReference>
<evidence type="ECO:0000259" key="13">
    <source>
        <dbReference type="Pfam" id="PF01113"/>
    </source>
</evidence>
<feature type="binding site" evidence="12">
    <location>
        <position position="142"/>
    </location>
    <ligand>
        <name>(S)-2,3,4,5-tetrahydrodipicolinate</name>
        <dbReference type="ChEBI" id="CHEBI:16845"/>
    </ligand>
</feature>
<feature type="active site" description="Proton donor/acceptor" evidence="12">
    <location>
        <position position="141"/>
    </location>
</feature>
<comment type="pathway">
    <text evidence="8 12">Amino-acid biosynthesis; L-lysine biosynthesis via DAP pathway; (S)-tetrahydrodipicolinate from L-aspartate: step 4/4.</text>
</comment>
<evidence type="ECO:0000256" key="10">
    <source>
        <dbReference type="ARBA" id="ARBA00049080"/>
    </source>
</evidence>
<name>G8QYP1_SPHPG</name>
<dbReference type="PANTHER" id="PTHR20836:SF0">
    <property type="entry name" value="4-HYDROXY-TETRAHYDRODIPICOLINATE REDUCTASE 1, CHLOROPLASTIC-RELATED"/>
    <property type="match status" value="1"/>
</dbReference>
<dbReference type="GO" id="GO:0009089">
    <property type="term" value="P:lysine biosynthetic process via diaminopimelate"/>
    <property type="evidence" value="ECO:0007669"/>
    <property type="project" value="UniProtKB-UniRule"/>
</dbReference>
<comment type="catalytic activity">
    <reaction evidence="11 12">
        <text>(S)-2,3,4,5-tetrahydrodipicolinate + NAD(+) + H2O = (2S,4S)-4-hydroxy-2,3,4,5-tetrahydrodipicolinate + NADH + H(+)</text>
        <dbReference type="Rhea" id="RHEA:35323"/>
        <dbReference type="ChEBI" id="CHEBI:15377"/>
        <dbReference type="ChEBI" id="CHEBI:15378"/>
        <dbReference type="ChEBI" id="CHEBI:16845"/>
        <dbReference type="ChEBI" id="CHEBI:57540"/>
        <dbReference type="ChEBI" id="CHEBI:57945"/>
        <dbReference type="ChEBI" id="CHEBI:67139"/>
        <dbReference type="EC" id="1.17.1.8"/>
    </reaction>
</comment>
<comment type="function">
    <text evidence="12">Catalyzes the conversion of 4-hydroxy-tetrahydrodipicolinate (HTPA) to tetrahydrodipicolinate.</text>
</comment>
<comment type="catalytic activity">
    <reaction evidence="10 12">
        <text>(S)-2,3,4,5-tetrahydrodipicolinate + NADP(+) + H2O = (2S,4S)-4-hydroxy-2,3,4,5-tetrahydrodipicolinate + NADPH + H(+)</text>
        <dbReference type="Rhea" id="RHEA:35331"/>
        <dbReference type="ChEBI" id="CHEBI:15377"/>
        <dbReference type="ChEBI" id="CHEBI:15378"/>
        <dbReference type="ChEBI" id="CHEBI:16845"/>
        <dbReference type="ChEBI" id="CHEBI:57783"/>
        <dbReference type="ChEBI" id="CHEBI:58349"/>
        <dbReference type="ChEBI" id="CHEBI:67139"/>
        <dbReference type="EC" id="1.17.1.8"/>
    </reaction>
</comment>
<keyword evidence="5 12" id="KW-0560">Oxidoreductase</keyword>
<evidence type="ECO:0000256" key="4">
    <source>
        <dbReference type="ARBA" id="ARBA00022915"/>
    </source>
</evidence>
<dbReference type="RefSeq" id="WP_014269453.1">
    <property type="nucleotide sequence ID" value="NC_016633.1"/>
</dbReference>
<dbReference type="PIRSF" id="PIRSF000161">
    <property type="entry name" value="DHPR"/>
    <property type="match status" value="1"/>
</dbReference>
<evidence type="ECO:0000256" key="11">
    <source>
        <dbReference type="ARBA" id="ARBA00049396"/>
    </source>
</evidence>
<dbReference type="AlphaFoldDB" id="G8QYP1"/>
<dbReference type="KEGG" id="sgp:SpiGrapes_0769"/>
<dbReference type="OrthoDB" id="9790352at2"/>
<comment type="subunit">
    <text evidence="12">Homotetramer.</text>
</comment>
<dbReference type="GO" id="GO:0005829">
    <property type="term" value="C:cytosol"/>
    <property type="evidence" value="ECO:0007669"/>
    <property type="project" value="TreeGrafter"/>
</dbReference>
<dbReference type="PANTHER" id="PTHR20836">
    <property type="entry name" value="DIHYDRODIPICOLINATE REDUCTASE"/>
    <property type="match status" value="1"/>
</dbReference>
<sequence>MRIAIVGYGKMGKLIRQEALSSGHEVVAVIDPWSPAPEITALSLDALSLAGCDVAIDFTHPATIVDDIILYARLGIPAVIGTTGWYDRLEEVRETVEDLDCSIIYSGNYSLGVAVFLQVVKRAAQLFDKVGGYDSFIQEIHHAQKADSPSGTASMLADIVLENSTSKHSIVSDTLHRKREDDEIQIGSVRGGSVPGTHTVYFDSPEDTIELTHRARSRQGFAVGAIKAANWIADGRKGFFTLSDMLDDVFMNVEKA</sequence>
<dbReference type="Gene3D" id="3.40.50.720">
    <property type="entry name" value="NAD(P)-binding Rossmann-like Domain"/>
    <property type="match status" value="1"/>
</dbReference>
<feature type="binding site" evidence="12">
    <location>
        <begin position="81"/>
        <end position="83"/>
    </location>
    <ligand>
        <name>NAD(+)</name>
        <dbReference type="ChEBI" id="CHEBI:57540"/>
    </ligand>
</feature>
<comment type="subcellular location">
    <subcellularLocation>
        <location evidence="12">Cytoplasm</location>
    </subcellularLocation>
</comment>
<comment type="similarity">
    <text evidence="1 12">Belongs to the DapB family.</text>
</comment>
<evidence type="ECO:0000256" key="6">
    <source>
        <dbReference type="ARBA" id="ARBA00023027"/>
    </source>
</evidence>
<evidence type="ECO:0000256" key="8">
    <source>
        <dbReference type="ARBA" id="ARBA00037922"/>
    </source>
</evidence>
<dbReference type="HAMAP" id="MF_00102">
    <property type="entry name" value="DapB"/>
    <property type="match status" value="1"/>
</dbReference>
<keyword evidence="6 12" id="KW-0520">NAD</keyword>
<reference evidence="15 16" key="1">
    <citation type="submission" date="2011-11" db="EMBL/GenBank/DDBJ databases">
        <title>Complete sequence of Spirochaeta sp. grapes.</title>
        <authorList>
            <consortium name="US DOE Joint Genome Institute"/>
            <person name="Lucas S."/>
            <person name="Han J."/>
            <person name="Lapidus A."/>
            <person name="Cheng J.-F."/>
            <person name="Goodwin L."/>
            <person name="Pitluck S."/>
            <person name="Peters L."/>
            <person name="Ovchinnikova G."/>
            <person name="Munk A.C."/>
            <person name="Detter J.C."/>
            <person name="Han C."/>
            <person name="Tapia R."/>
            <person name="Land M."/>
            <person name="Hauser L."/>
            <person name="Kyrpides N."/>
            <person name="Ivanova N."/>
            <person name="Pagani I."/>
            <person name="Ritalahtilisa K."/>
            <person name="Loeffler F."/>
            <person name="Woyke T."/>
        </authorList>
    </citation>
    <scope>NUCLEOTIDE SEQUENCE [LARGE SCALE GENOMIC DNA]</scope>
    <source>
        <strain evidence="16">ATCC BAA-1885 / DSM 22778 / Grapes</strain>
    </source>
</reference>
<dbReference type="GO" id="GO:0019877">
    <property type="term" value="P:diaminopimelate biosynthetic process"/>
    <property type="evidence" value="ECO:0007669"/>
    <property type="project" value="UniProtKB-UniRule"/>
</dbReference>
<evidence type="ECO:0000313" key="15">
    <source>
        <dbReference type="EMBL" id="AEV28604.1"/>
    </source>
</evidence>
<organism evidence="15 16">
    <name type="scientific">Sphaerochaeta pleomorpha (strain ATCC BAA-1885 / DSM 22778 / Grapes)</name>
    <dbReference type="NCBI Taxonomy" id="158190"/>
    <lineage>
        <taxon>Bacteria</taxon>
        <taxon>Pseudomonadati</taxon>
        <taxon>Spirochaetota</taxon>
        <taxon>Spirochaetia</taxon>
        <taxon>Spirochaetales</taxon>
        <taxon>Sphaerochaetaceae</taxon>
        <taxon>Sphaerochaeta</taxon>
    </lineage>
</organism>
<accession>G8QYP1</accession>
<dbReference type="Pfam" id="PF01113">
    <property type="entry name" value="DapB_N"/>
    <property type="match status" value="1"/>
</dbReference>
<evidence type="ECO:0000256" key="9">
    <source>
        <dbReference type="ARBA" id="ARBA00038983"/>
    </source>
</evidence>
<keyword evidence="12" id="KW-0963">Cytoplasm</keyword>
<keyword evidence="16" id="KW-1185">Reference proteome</keyword>
<evidence type="ECO:0000256" key="1">
    <source>
        <dbReference type="ARBA" id="ARBA00006642"/>
    </source>
</evidence>
<dbReference type="InterPro" id="IPR022663">
    <property type="entry name" value="DapB_C"/>
</dbReference>
<dbReference type="STRING" id="158190.SpiGrapes_0769"/>
<keyword evidence="7 12" id="KW-0457">Lysine biosynthesis</keyword>
<dbReference type="UniPathway" id="UPA00034">
    <property type="reaction ID" value="UER00018"/>
</dbReference>
<dbReference type="GO" id="GO:0008839">
    <property type="term" value="F:4-hydroxy-tetrahydrodipicolinate reductase"/>
    <property type="evidence" value="ECO:0007669"/>
    <property type="project" value="UniProtKB-UniRule"/>
</dbReference>
<dbReference type="eggNOG" id="COG0289">
    <property type="taxonomic scope" value="Bacteria"/>
</dbReference>
<evidence type="ECO:0000256" key="5">
    <source>
        <dbReference type="ARBA" id="ARBA00023002"/>
    </source>
</evidence>
<evidence type="ECO:0000259" key="14">
    <source>
        <dbReference type="Pfam" id="PF05173"/>
    </source>
</evidence>
<evidence type="ECO:0000313" key="16">
    <source>
        <dbReference type="Proteomes" id="UP000005632"/>
    </source>
</evidence>
<dbReference type="GO" id="GO:0051287">
    <property type="term" value="F:NAD binding"/>
    <property type="evidence" value="ECO:0007669"/>
    <property type="project" value="UniProtKB-UniRule"/>
</dbReference>
<evidence type="ECO:0000256" key="3">
    <source>
        <dbReference type="ARBA" id="ARBA00022857"/>
    </source>
</evidence>
<keyword evidence="4 12" id="KW-0220">Diaminopimelate biosynthesis</keyword>
<evidence type="ECO:0000256" key="2">
    <source>
        <dbReference type="ARBA" id="ARBA00022605"/>
    </source>
</evidence>
<dbReference type="GO" id="GO:0016726">
    <property type="term" value="F:oxidoreductase activity, acting on CH or CH2 groups, NAD or NADP as acceptor"/>
    <property type="evidence" value="ECO:0007669"/>
    <property type="project" value="UniProtKB-UniRule"/>
</dbReference>
<feature type="domain" description="Dihydrodipicolinate reductase C-terminal" evidence="14">
    <location>
        <begin position="112"/>
        <end position="246"/>
    </location>
</feature>
<comment type="caution">
    <text evidence="12">Was originally thought to be a dihydrodipicolinate reductase (DHDPR), catalyzing the conversion of dihydrodipicolinate to tetrahydrodipicolinate. However, it was shown in E.coli that the substrate of the enzymatic reaction is not dihydrodipicolinate (DHDP) but in fact (2S,4S)-4-hydroxy-2,3,4,5-tetrahydrodipicolinic acid (HTPA), the product released by the DapA-catalyzed reaction.</text>
</comment>
<dbReference type="Proteomes" id="UP000005632">
    <property type="component" value="Chromosome"/>
</dbReference>
<dbReference type="InterPro" id="IPR000846">
    <property type="entry name" value="DapB_N"/>
</dbReference>
<evidence type="ECO:0000256" key="7">
    <source>
        <dbReference type="ARBA" id="ARBA00023154"/>
    </source>
</evidence>
<feature type="binding site" evidence="12">
    <location>
        <begin position="151"/>
        <end position="152"/>
    </location>
    <ligand>
        <name>(S)-2,3,4,5-tetrahydrodipicolinate</name>
        <dbReference type="ChEBI" id="CHEBI:16845"/>
    </ligand>
</feature>
<dbReference type="InterPro" id="IPR036291">
    <property type="entry name" value="NAD(P)-bd_dom_sf"/>
</dbReference>
<keyword evidence="2 12" id="KW-0028">Amino-acid biosynthesis</keyword>
<dbReference type="InterPro" id="IPR023940">
    <property type="entry name" value="DHDPR_bac"/>
</dbReference>
<protein>
    <recommendedName>
        <fullName evidence="9 12">4-hydroxy-tetrahydrodipicolinate reductase</fullName>
        <shortName evidence="12">HTPA reductase</shortName>
        <ecNumber evidence="9 12">1.17.1.8</ecNumber>
    </recommendedName>
</protein>
<feature type="domain" description="Dihydrodipicolinate reductase N-terminal" evidence="13">
    <location>
        <begin position="1"/>
        <end position="109"/>
    </location>
</feature>
<dbReference type="GO" id="GO:0050661">
    <property type="term" value="F:NADP binding"/>
    <property type="evidence" value="ECO:0007669"/>
    <property type="project" value="UniProtKB-UniRule"/>
</dbReference>
<dbReference type="Gene3D" id="3.30.360.10">
    <property type="entry name" value="Dihydrodipicolinate Reductase, domain 2"/>
    <property type="match status" value="1"/>
</dbReference>
<evidence type="ECO:0000256" key="12">
    <source>
        <dbReference type="HAMAP-Rule" id="MF_00102"/>
    </source>
</evidence>